<dbReference type="Proteomes" id="UP000254912">
    <property type="component" value="Unassembled WGS sequence"/>
</dbReference>
<dbReference type="RefSeq" id="WP_070229779.1">
    <property type="nucleotide sequence ID" value="NZ_BJYO01000002.1"/>
</dbReference>
<comment type="caution">
    <text evidence="3">The sequence shown here is derived from an EMBL/GenBank/DDBJ whole genome shotgun (WGS) entry which is preliminary data.</text>
</comment>
<organism evidence="3 4">
    <name type="scientific">Weissella soli</name>
    <dbReference type="NCBI Taxonomy" id="155866"/>
    <lineage>
        <taxon>Bacteria</taxon>
        <taxon>Bacillati</taxon>
        <taxon>Bacillota</taxon>
        <taxon>Bacilli</taxon>
        <taxon>Lactobacillales</taxon>
        <taxon>Lactobacillaceae</taxon>
        <taxon>Weissella</taxon>
    </lineage>
</organism>
<reference evidence="3 4" key="1">
    <citation type="submission" date="2018-07" db="EMBL/GenBank/DDBJ databases">
        <title>Genomic Encyclopedia of Type Strains, Phase III (KMG-III): the genomes of soil and plant-associated and newly described type strains.</title>
        <authorList>
            <person name="Whitman W."/>
        </authorList>
    </citation>
    <scope>NUCLEOTIDE SEQUENCE [LARGE SCALE GENOMIC DNA]</scope>
    <source>
        <strain evidence="3 4">CECT 7031</strain>
    </source>
</reference>
<keyword evidence="4" id="KW-1185">Reference proteome</keyword>
<feature type="domain" description="Competence protein CoiA-like N-terminal" evidence="2">
    <location>
        <begin position="14"/>
        <end position="57"/>
    </location>
</feature>
<dbReference type="EMBL" id="QRAS01000001">
    <property type="protein sequence ID" value="RDL11707.1"/>
    <property type="molecule type" value="Genomic_DNA"/>
</dbReference>
<gene>
    <name evidence="3" type="ORF">DFP99_0125</name>
</gene>
<sequence length="352" mass="40355">MLVAVTENGRFVQANELTVQAKTKLYHCPACKGAVRLKMGEVNLPYFAHVNLIECDSFAEGESAGHLTGKLAIRDYFHAQGAVVTLEQYFPEVQQRADVLVEFNGGRFVIEYQCAPISVQKVIHRTAGYRQLGLRVIWVLGDTYQARQLSRATWAKFSQILHGELQLCVWRMQPGCFEWLSWMEQDFTHRQKQHVVKTKLAEIQLLKLQQQITRKDPYLQRIVLELYRLQRRLVGMPWMVHNIIGLPGGVKGEAWPVKLMLYLAIESGPKTQTQLLKQLANCEWQKFGVASVRQVQALWLNRMLTQWFEAGEIVVNDGQISLTTAPNWYADYQEKLAGLNIAPENNEKTSKK</sequence>
<dbReference type="AlphaFoldDB" id="A0A288QVI6"/>
<dbReference type="Pfam" id="PF06054">
    <property type="entry name" value="CoiA_nuc"/>
    <property type="match status" value="1"/>
</dbReference>
<evidence type="ECO:0000313" key="3">
    <source>
        <dbReference type="EMBL" id="RDL11707.1"/>
    </source>
</evidence>
<dbReference type="Pfam" id="PF25164">
    <property type="entry name" value="CoiA_N"/>
    <property type="match status" value="1"/>
</dbReference>
<evidence type="ECO:0000313" key="4">
    <source>
        <dbReference type="Proteomes" id="UP000254912"/>
    </source>
</evidence>
<feature type="domain" description="Competence protein CoiA nuclease-like" evidence="1">
    <location>
        <begin position="62"/>
        <end position="209"/>
    </location>
</feature>
<protein>
    <submittedName>
        <fullName evidence="3">Competence protein CoiA</fullName>
    </submittedName>
</protein>
<dbReference type="InterPro" id="IPR057253">
    <property type="entry name" value="CoiA-like_N"/>
</dbReference>
<evidence type="ECO:0000259" key="2">
    <source>
        <dbReference type="Pfam" id="PF25164"/>
    </source>
</evidence>
<evidence type="ECO:0000259" key="1">
    <source>
        <dbReference type="Pfam" id="PF06054"/>
    </source>
</evidence>
<dbReference type="KEGG" id="wso:WSWS_00496"/>
<accession>A0A288QVI6</accession>
<proteinExistence type="predicted"/>
<name>A0A288QVI6_9LACO</name>
<dbReference type="GeneID" id="94545701"/>
<dbReference type="InterPro" id="IPR010330">
    <property type="entry name" value="CoiA_nuc"/>
</dbReference>